<gene>
    <name evidence="9" type="ORF">POL67_25725</name>
</gene>
<dbReference type="PROSITE" id="PS00108">
    <property type="entry name" value="PROTEIN_KINASE_ST"/>
    <property type="match status" value="1"/>
</dbReference>
<dbReference type="SMART" id="SM00220">
    <property type="entry name" value="S_TKc"/>
    <property type="match status" value="1"/>
</dbReference>
<dbReference type="PROSITE" id="PS50011">
    <property type="entry name" value="PROTEIN_KINASE_DOM"/>
    <property type="match status" value="1"/>
</dbReference>
<dbReference type="RefSeq" id="WP_271921624.1">
    <property type="nucleotide sequence ID" value="NZ_JAQNDO010000001.1"/>
</dbReference>
<dbReference type="Gene3D" id="3.30.200.20">
    <property type="entry name" value="Phosphorylase Kinase, domain 1"/>
    <property type="match status" value="1"/>
</dbReference>
<feature type="region of interest" description="Disordered" evidence="6">
    <location>
        <begin position="412"/>
        <end position="494"/>
    </location>
</feature>
<evidence type="ECO:0000256" key="5">
    <source>
        <dbReference type="PROSITE-ProRule" id="PRU10141"/>
    </source>
</evidence>
<evidence type="ECO:0000256" key="4">
    <source>
        <dbReference type="ARBA" id="ARBA00022840"/>
    </source>
</evidence>
<dbReference type="SUPFAM" id="SSF56112">
    <property type="entry name" value="Protein kinase-like (PK-like)"/>
    <property type="match status" value="1"/>
</dbReference>
<feature type="compositionally biased region" description="Low complexity" evidence="6">
    <location>
        <begin position="555"/>
        <end position="587"/>
    </location>
</feature>
<dbReference type="PANTHER" id="PTHR43289:SF30">
    <property type="entry name" value="NON-SPECIFIC SERINE_THREONINE PROTEIN KINASE"/>
    <property type="match status" value="1"/>
</dbReference>
<evidence type="ECO:0000259" key="8">
    <source>
        <dbReference type="PROSITE" id="PS50011"/>
    </source>
</evidence>
<dbReference type="EMBL" id="JAQNDO010000001">
    <property type="protein sequence ID" value="MDC0744757.1"/>
    <property type="molecule type" value="Genomic_DNA"/>
</dbReference>
<keyword evidence="3 9" id="KW-0418">Kinase</keyword>
<evidence type="ECO:0000256" key="6">
    <source>
        <dbReference type="SAM" id="MobiDB-lite"/>
    </source>
</evidence>
<dbReference type="InterPro" id="IPR008271">
    <property type="entry name" value="Ser/Thr_kinase_AS"/>
</dbReference>
<dbReference type="Pfam" id="PF00069">
    <property type="entry name" value="Pkinase"/>
    <property type="match status" value="1"/>
</dbReference>
<keyword evidence="7" id="KW-1133">Transmembrane helix</keyword>
<evidence type="ECO:0000313" key="9">
    <source>
        <dbReference type="EMBL" id="MDC0744757.1"/>
    </source>
</evidence>
<feature type="region of interest" description="Disordered" evidence="6">
    <location>
        <begin position="533"/>
        <end position="636"/>
    </location>
</feature>
<dbReference type="PANTHER" id="PTHR43289">
    <property type="entry name" value="MITOGEN-ACTIVATED PROTEIN KINASE KINASE KINASE 20-RELATED"/>
    <property type="match status" value="1"/>
</dbReference>
<evidence type="ECO:0000256" key="3">
    <source>
        <dbReference type="ARBA" id="ARBA00022777"/>
    </source>
</evidence>
<dbReference type="Gene3D" id="1.10.510.10">
    <property type="entry name" value="Transferase(Phosphotransferase) domain 1"/>
    <property type="match status" value="1"/>
</dbReference>
<reference evidence="9 10" key="1">
    <citation type="submission" date="2022-11" db="EMBL/GenBank/DDBJ databases">
        <title>Minimal conservation of predation-associated metabolite biosynthetic gene clusters underscores biosynthetic potential of Myxococcota including descriptions for ten novel species: Archangium lansinium sp. nov., Myxococcus landrumus sp. nov., Nannocystis bai.</title>
        <authorList>
            <person name="Ahearne A."/>
            <person name="Stevens C."/>
            <person name="Dowd S."/>
        </authorList>
    </citation>
    <scope>NUCLEOTIDE SEQUENCE [LARGE SCALE GENOMIC DNA]</scope>
    <source>
        <strain evidence="9 10">RJM3</strain>
    </source>
</reference>
<feature type="binding site" evidence="5">
    <location>
        <position position="47"/>
    </location>
    <ligand>
        <name>ATP</name>
        <dbReference type="ChEBI" id="CHEBI:30616"/>
    </ligand>
</feature>
<feature type="compositionally biased region" description="Low complexity" evidence="6">
    <location>
        <begin position="595"/>
        <end position="610"/>
    </location>
</feature>
<dbReference type="InterPro" id="IPR011009">
    <property type="entry name" value="Kinase-like_dom_sf"/>
</dbReference>
<evidence type="ECO:0000256" key="7">
    <source>
        <dbReference type="SAM" id="Phobius"/>
    </source>
</evidence>
<accession>A0ABT5ETU0</accession>
<feature type="domain" description="Protein kinase" evidence="8">
    <location>
        <begin position="18"/>
        <end position="290"/>
    </location>
</feature>
<keyword evidence="2 5" id="KW-0547">Nucleotide-binding</keyword>
<keyword evidence="7" id="KW-0472">Membrane</keyword>
<protein>
    <submittedName>
        <fullName evidence="9">Protein kinase</fullName>
    </submittedName>
</protein>
<keyword evidence="4 5" id="KW-0067">ATP-binding</keyword>
<evidence type="ECO:0000313" key="10">
    <source>
        <dbReference type="Proteomes" id="UP001221411"/>
    </source>
</evidence>
<proteinExistence type="predicted"/>
<sequence>MDLSPRDVQPGDILADKYRVERVLGRGGMGVVVAALHLDLHEKRAIKLMLPNQLGNAVAVERFLREARATVRLRSEHITQVYDVGRLESGAPYIVMELLRGLDLAQLLRKTGPLPTDLAALYVFQACKALAEAHGAGIVHRDIKPSNLFLTTRPDGSPCIKVVDFGISKQLPIPGVEAADVTRDNDIMGSLLYMSPEQMRSAKNVDGRTDVWALGAVLYKLVTNQVPFEASNHVEIFATVLDGTPCEPPGKYRLDLEPGLEEVILRCLAHDMAARMPSMTDLMSALAPHLPGPAKAAEAPDDDATTLRMAFLPKRESPTARSAVHPATLAELRREVPLHPRGRPTDLRNLKHTIPIVGPGAVHHAPPPALPPASHDSDEFPYLPKPLAAPKAPAITTPLPIAPSWPWPKAAAPRAKMDSPPGSEIVRVPSSMPPPTAWEKFPSSLPPPSPAEPDSYGPPSPFLESGAPAITSERGRPGSMPLFPLSTKPVEPANHERSRLRVAGVMAASGAVMLVGAMALVGALWVWLGRGGPPRGSTEPAATLVSPVPPKDPTSEATPAPAASASVIVSAPATSTSTSPPGAAPSASPTPRPLSPIKTAAPAVRRAPTPSGTGTAAEPPKNRKRTINDPFGGVPF</sequence>
<keyword evidence="7" id="KW-0812">Transmembrane</keyword>
<evidence type="ECO:0000256" key="1">
    <source>
        <dbReference type="ARBA" id="ARBA00022679"/>
    </source>
</evidence>
<dbReference type="PROSITE" id="PS00107">
    <property type="entry name" value="PROTEIN_KINASE_ATP"/>
    <property type="match status" value="1"/>
</dbReference>
<dbReference type="InterPro" id="IPR017441">
    <property type="entry name" value="Protein_kinase_ATP_BS"/>
</dbReference>
<organism evidence="9 10">
    <name type="scientific">Polyangium mundeleinium</name>
    <dbReference type="NCBI Taxonomy" id="2995306"/>
    <lineage>
        <taxon>Bacteria</taxon>
        <taxon>Pseudomonadati</taxon>
        <taxon>Myxococcota</taxon>
        <taxon>Polyangia</taxon>
        <taxon>Polyangiales</taxon>
        <taxon>Polyangiaceae</taxon>
        <taxon>Polyangium</taxon>
    </lineage>
</organism>
<dbReference type="GO" id="GO:0016301">
    <property type="term" value="F:kinase activity"/>
    <property type="evidence" value="ECO:0007669"/>
    <property type="project" value="UniProtKB-KW"/>
</dbReference>
<evidence type="ECO:0000256" key="2">
    <source>
        <dbReference type="ARBA" id="ARBA00022741"/>
    </source>
</evidence>
<dbReference type="InterPro" id="IPR000719">
    <property type="entry name" value="Prot_kinase_dom"/>
</dbReference>
<comment type="caution">
    <text evidence="9">The sequence shown here is derived from an EMBL/GenBank/DDBJ whole genome shotgun (WGS) entry which is preliminary data.</text>
</comment>
<name>A0ABT5ETU0_9BACT</name>
<dbReference type="CDD" id="cd14014">
    <property type="entry name" value="STKc_PknB_like"/>
    <property type="match status" value="1"/>
</dbReference>
<keyword evidence="1" id="KW-0808">Transferase</keyword>
<feature type="transmembrane region" description="Helical" evidence="7">
    <location>
        <begin position="502"/>
        <end position="528"/>
    </location>
</feature>
<dbReference type="Proteomes" id="UP001221411">
    <property type="component" value="Unassembled WGS sequence"/>
</dbReference>
<keyword evidence="10" id="KW-1185">Reference proteome</keyword>
<feature type="compositionally biased region" description="Pro residues" evidence="6">
    <location>
        <begin position="444"/>
        <end position="461"/>
    </location>
</feature>